<evidence type="ECO:0000256" key="10">
    <source>
        <dbReference type="ARBA" id="ARBA00050776"/>
    </source>
</evidence>
<comment type="cofactor">
    <cofactor evidence="1 11">
        <name>pyridoxal 5'-phosphate</name>
        <dbReference type="ChEBI" id="CHEBI:597326"/>
    </cofactor>
</comment>
<dbReference type="GO" id="GO:0046872">
    <property type="term" value="F:metal ion binding"/>
    <property type="evidence" value="ECO:0007669"/>
    <property type="project" value="UniProtKB-KW"/>
</dbReference>
<keyword evidence="8 12" id="KW-0408">Iron</keyword>
<evidence type="ECO:0000256" key="7">
    <source>
        <dbReference type="ARBA" id="ARBA00022898"/>
    </source>
</evidence>
<dbReference type="InterPro" id="IPR015424">
    <property type="entry name" value="PyrdxlP-dep_Trfase"/>
</dbReference>
<dbReference type="InterPro" id="IPR020578">
    <property type="entry name" value="Aminotrans_V_PyrdxlP_BS"/>
</dbReference>
<evidence type="ECO:0000313" key="17">
    <source>
        <dbReference type="Proteomes" id="UP000777784"/>
    </source>
</evidence>
<dbReference type="Proteomes" id="UP000777784">
    <property type="component" value="Unassembled WGS sequence"/>
</dbReference>
<evidence type="ECO:0000313" key="16">
    <source>
        <dbReference type="EMBL" id="MBU2690990.1"/>
    </source>
</evidence>
<evidence type="ECO:0000256" key="2">
    <source>
        <dbReference type="ARBA" id="ARBA00006490"/>
    </source>
</evidence>
<dbReference type="GO" id="GO:0031071">
    <property type="term" value="F:cysteine desulfurase activity"/>
    <property type="evidence" value="ECO:0007669"/>
    <property type="project" value="UniProtKB-EC"/>
</dbReference>
<feature type="coiled-coil region" evidence="13">
    <location>
        <begin position="254"/>
        <end position="281"/>
    </location>
</feature>
<dbReference type="GO" id="GO:0006520">
    <property type="term" value="P:amino acid metabolic process"/>
    <property type="evidence" value="ECO:0007669"/>
    <property type="project" value="InterPro"/>
</dbReference>
<evidence type="ECO:0000256" key="6">
    <source>
        <dbReference type="ARBA" id="ARBA00022723"/>
    </source>
</evidence>
<dbReference type="AlphaFoldDB" id="A0A948RU93"/>
<evidence type="ECO:0000256" key="14">
    <source>
        <dbReference type="SAM" id="MobiDB-lite"/>
    </source>
</evidence>
<evidence type="ECO:0000256" key="4">
    <source>
        <dbReference type="ARBA" id="ARBA00012239"/>
    </source>
</evidence>
<dbReference type="Gene3D" id="1.10.260.50">
    <property type="match status" value="1"/>
</dbReference>
<protein>
    <recommendedName>
        <fullName evidence="4 12">Cysteine desulfurase</fullName>
        <ecNumber evidence="4 12">2.8.1.7</ecNumber>
    </recommendedName>
    <alternativeName>
        <fullName evidence="12">Nitrogenase metalloclusters biosynthesis protein NifS</fullName>
    </alternativeName>
</protein>
<dbReference type="InterPro" id="IPR015422">
    <property type="entry name" value="PyrdxlP-dep_Trfase_small"/>
</dbReference>
<keyword evidence="6 12" id="KW-0479">Metal-binding</keyword>
<comment type="subunit">
    <text evidence="3">Homodimer.</text>
</comment>
<dbReference type="GO" id="GO:0051536">
    <property type="term" value="F:iron-sulfur cluster binding"/>
    <property type="evidence" value="ECO:0007669"/>
    <property type="project" value="UniProtKB-KW"/>
</dbReference>
<dbReference type="Gene3D" id="3.40.640.10">
    <property type="entry name" value="Type I PLP-dependent aspartate aminotransferase-like (Major domain)"/>
    <property type="match status" value="1"/>
</dbReference>
<dbReference type="EMBL" id="JAHJDP010000042">
    <property type="protein sequence ID" value="MBU2690990.1"/>
    <property type="molecule type" value="Genomic_DNA"/>
</dbReference>
<dbReference type="InterPro" id="IPR015421">
    <property type="entry name" value="PyrdxlP-dep_Trfase_major"/>
</dbReference>
<dbReference type="FunFam" id="3.40.640.10:FF:000084">
    <property type="entry name" value="IscS-like cysteine desulfurase"/>
    <property type="match status" value="1"/>
</dbReference>
<name>A0A948RU93_UNCEI</name>
<keyword evidence="7 12" id="KW-0663">Pyridoxal phosphate</keyword>
<dbReference type="EC" id="2.8.1.7" evidence="4 12"/>
<organism evidence="16 17">
    <name type="scientific">Eiseniibacteriota bacterium</name>
    <dbReference type="NCBI Taxonomy" id="2212470"/>
    <lineage>
        <taxon>Bacteria</taxon>
        <taxon>Candidatus Eiseniibacteriota</taxon>
    </lineage>
</organism>
<evidence type="ECO:0000256" key="8">
    <source>
        <dbReference type="ARBA" id="ARBA00023004"/>
    </source>
</evidence>
<evidence type="ECO:0000256" key="12">
    <source>
        <dbReference type="RuleBase" id="RU364075"/>
    </source>
</evidence>
<evidence type="ECO:0000256" key="5">
    <source>
        <dbReference type="ARBA" id="ARBA00022679"/>
    </source>
</evidence>
<dbReference type="InterPro" id="IPR016454">
    <property type="entry name" value="Cysteine_dSase"/>
</dbReference>
<dbReference type="NCBIfam" id="TIGR03402">
    <property type="entry name" value="FeS_nifS"/>
    <property type="match status" value="1"/>
</dbReference>
<feature type="domain" description="Aminotransferase class V" evidence="15">
    <location>
        <begin position="4"/>
        <end position="369"/>
    </location>
</feature>
<dbReference type="Pfam" id="PF00266">
    <property type="entry name" value="Aminotran_5"/>
    <property type="match status" value="1"/>
</dbReference>
<feature type="region of interest" description="Disordered" evidence="14">
    <location>
        <begin position="388"/>
        <end position="407"/>
    </location>
</feature>
<dbReference type="InterPro" id="IPR000192">
    <property type="entry name" value="Aminotrans_V_dom"/>
</dbReference>
<comment type="function">
    <text evidence="12">Catalyzes the removal of elemental sulfur atoms from cysteine to produce alanine.</text>
</comment>
<dbReference type="PANTHER" id="PTHR11601:SF34">
    <property type="entry name" value="CYSTEINE DESULFURASE"/>
    <property type="match status" value="1"/>
</dbReference>
<evidence type="ECO:0000259" key="15">
    <source>
        <dbReference type="Pfam" id="PF00266"/>
    </source>
</evidence>
<gene>
    <name evidence="16" type="primary">nifS</name>
    <name evidence="16" type="ORF">KJ970_08675</name>
</gene>
<dbReference type="GO" id="GO:0030170">
    <property type="term" value="F:pyridoxal phosphate binding"/>
    <property type="evidence" value="ECO:0007669"/>
    <property type="project" value="InterPro"/>
</dbReference>
<comment type="caution">
    <text evidence="16">The sequence shown here is derived from an EMBL/GenBank/DDBJ whole genome shotgun (WGS) entry which is preliminary data.</text>
</comment>
<reference evidence="16" key="1">
    <citation type="submission" date="2021-05" db="EMBL/GenBank/DDBJ databases">
        <title>Energy efficiency and biological interactions define the core microbiome of deep oligotrophic groundwater.</title>
        <authorList>
            <person name="Mehrshad M."/>
            <person name="Lopez-Fernandez M."/>
            <person name="Bell E."/>
            <person name="Bernier-Latmani R."/>
            <person name="Bertilsson S."/>
            <person name="Dopson M."/>
        </authorList>
    </citation>
    <scope>NUCLEOTIDE SEQUENCE</scope>
    <source>
        <strain evidence="16">Modern_marine.mb.64</strain>
    </source>
</reference>
<dbReference type="PROSITE" id="PS00595">
    <property type="entry name" value="AA_TRANSFER_CLASS_5"/>
    <property type="match status" value="1"/>
</dbReference>
<comment type="catalytic activity">
    <reaction evidence="10 12">
        <text>(sulfur carrier)-H + L-cysteine = (sulfur carrier)-SH + L-alanine</text>
        <dbReference type="Rhea" id="RHEA:43892"/>
        <dbReference type="Rhea" id="RHEA-COMP:14737"/>
        <dbReference type="Rhea" id="RHEA-COMP:14739"/>
        <dbReference type="ChEBI" id="CHEBI:29917"/>
        <dbReference type="ChEBI" id="CHEBI:35235"/>
        <dbReference type="ChEBI" id="CHEBI:57972"/>
        <dbReference type="ChEBI" id="CHEBI:64428"/>
        <dbReference type="EC" id="2.8.1.7"/>
    </reaction>
</comment>
<dbReference type="PANTHER" id="PTHR11601">
    <property type="entry name" value="CYSTEINE DESULFURYLASE FAMILY MEMBER"/>
    <property type="match status" value="1"/>
</dbReference>
<keyword evidence="13" id="KW-0175">Coiled coil</keyword>
<evidence type="ECO:0000256" key="11">
    <source>
        <dbReference type="RuleBase" id="RU004504"/>
    </source>
</evidence>
<dbReference type="SUPFAM" id="SSF53383">
    <property type="entry name" value="PLP-dependent transferases"/>
    <property type="match status" value="1"/>
</dbReference>
<proteinExistence type="inferred from homology"/>
<dbReference type="InterPro" id="IPR017772">
    <property type="entry name" value="Cys_deSase_NifS_bac/arc"/>
</dbReference>
<sequence>MKIIYTDNNATTMVAPEVIEAMAPYLAELYYNPSSTYDAAHITGDAIKEARKDIAEALGTNDSKEILFTSCATESNNTAIFGAAKANRQRKHIITSSVEHPAVLEVCKQLEREGYQVTYIPVDTDGNLDIPAFIRALDSDTLMVTIMHANNETGIVFPIEQLSRLTKETDPAIIFHTDATQTIGKLPINLKDNFKHIDLMSFSGHKFHAPKGIGALFIRRGTPCRPLLIGGHQEEGRRGGTENVAYIVGLARALKLILAHRDEDEERIEQLRDRLETSLEKMIPFVQINGKHAPRLPNTLNISSHYIEGEGMLYQLSGEGICASSGSACTSGSLEPSHVLRSMNIPFTAVHGSIRFSLSRYNTDEEIDRIIEVFPRIVSNLRNLSPYWDKQNNRPRPNADKMFQEVH</sequence>
<dbReference type="PIRSF" id="PIRSF005572">
    <property type="entry name" value="NifS"/>
    <property type="match status" value="1"/>
</dbReference>
<evidence type="ECO:0000256" key="3">
    <source>
        <dbReference type="ARBA" id="ARBA00011738"/>
    </source>
</evidence>
<keyword evidence="9 12" id="KW-0411">Iron-sulfur</keyword>
<accession>A0A948RU93</accession>
<evidence type="ECO:0000256" key="9">
    <source>
        <dbReference type="ARBA" id="ARBA00023014"/>
    </source>
</evidence>
<comment type="similarity">
    <text evidence="2 12">Belongs to the class-V pyridoxal-phosphate-dependent aminotransferase family. NifS/IscS subfamily.</text>
</comment>
<evidence type="ECO:0000256" key="13">
    <source>
        <dbReference type="SAM" id="Coils"/>
    </source>
</evidence>
<evidence type="ECO:0000256" key="1">
    <source>
        <dbReference type="ARBA" id="ARBA00001933"/>
    </source>
</evidence>
<dbReference type="Gene3D" id="3.90.1150.10">
    <property type="entry name" value="Aspartate Aminotransferase, domain 1"/>
    <property type="match status" value="1"/>
</dbReference>
<keyword evidence="5 12" id="KW-0808">Transferase</keyword>
<feature type="compositionally biased region" description="Basic and acidic residues" evidence="14">
    <location>
        <begin position="397"/>
        <end position="407"/>
    </location>
</feature>